<dbReference type="InterPro" id="IPR014710">
    <property type="entry name" value="RmlC-like_jellyroll"/>
</dbReference>
<dbReference type="RefSeq" id="WP_035132576.1">
    <property type="nucleotide sequence ID" value="NZ_JPMD01000022.1"/>
</dbReference>
<dbReference type="STRING" id="318464.IO99_09340"/>
<dbReference type="Proteomes" id="UP000028542">
    <property type="component" value="Unassembled WGS sequence"/>
</dbReference>
<protein>
    <recommendedName>
        <fullName evidence="1">Quercetin 2,3-dioxygenase C-terminal cupin domain-containing protein</fullName>
    </recommendedName>
</protein>
<dbReference type="InterPro" id="IPR011051">
    <property type="entry name" value="RmlC_Cupin_sf"/>
</dbReference>
<dbReference type="PANTHER" id="PTHR43212:SF3">
    <property type="entry name" value="QUERCETIN 2,3-DIOXYGENASE"/>
    <property type="match status" value="1"/>
</dbReference>
<dbReference type="SUPFAM" id="SSF51182">
    <property type="entry name" value="RmlC-like cupins"/>
    <property type="match status" value="1"/>
</dbReference>
<dbReference type="Gene3D" id="2.60.120.10">
    <property type="entry name" value="Jelly Rolls"/>
    <property type="match status" value="2"/>
</dbReference>
<dbReference type="EMBL" id="JPMD01000022">
    <property type="protein sequence ID" value="KEZ86443.1"/>
    <property type="molecule type" value="Genomic_DNA"/>
</dbReference>
<feature type="domain" description="Quercetin 2,3-dioxygenase C-terminal cupin" evidence="1">
    <location>
        <begin position="158"/>
        <end position="236"/>
    </location>
</feature>
<dbReference type="Pfam" id="PF17954">
    <property type="entry name" value="Pirin_C_2"/>
    <property type="match status" value="1"/>
</dbReference>
<dbReference type="InterPro" id="IPR041602">
    <property type="entry name" value="Quercetinase_C"/>
</dbReference>
<evidence type="ECO:0000259" key="1">
    <source>
        <dbReference type="Pfam" id="PF17954"/>
    </source>
</evidence>
<sequence length="239" mass="27159">MINRRIVTYNQEEDFSYLKTTSSLSTSIENMSSELCIKELKNITLVPRSGTHNNFKIGEEIIMYVISGELLYSDNIGNLETLSSGNFLYINSMHGITYDIFNSGIDFLDIIEITLYTNNNSYIQKKNSKSPILNKYDFKNSIENQWIYAISPLNGLAPIKSNCDINIYFALLQPNKDLTFTINKDRQGYLFQCYGETEIFTNNSDNITITGSDSAYISNETFEVKANIPSNILLIETAT</sequence>
<accession>A0A084JBV9</accession>
<gene>
    <name evidence="2" type="ORF">IO99_09340</name>
</gene>
<proteinExistence type="predicted"/>
<evidence type="ECO:0000313" key="3">
    <source>
        <dbReference type="Proteomes" id="UP000028542"/>
    </source>
</evidence>
<organism evidence="2 3">
    <name type="scientific">Clostridium sulfidigenes</name>
    <dbReference type="NCBI Taxonomy" id="318464"/>
    <lineage>
        <taxon>Bacteria</taxon>
        <taxon>Bacillati</taxon>
        <taxon>Bacillota</taxon>
        <taxon>Clostridia</taxon>
        <taxon>Eubacteriales</taxon>
        <taxon>Clostridiaceae</taxon>
        <taxon>Clostridium</taxon>
    </lineage>
</organism>
<dbReference type="eggNOG" id="COG1741">
    <property type="taxonomic scope" value="Bacteria"/>
</dbReference>
<dbReference type="AlphaFoldDB" id="A0A084JBV9"/>
<name>A0A084JBV9_9CLOT</name>
<dbReference type="InterPro" id="IPR012093">
    <property type="entry name" value="Pirin"/>
</dbReference>
<reference evidence="2 3" key="1">
    <citation type="submission" date="2014-07" db="EMBL/GenBank/DDBJ databases">
        <title>Draft genome of Clostridium sulfidigenes 113A isolated from sediments associated with methane hydrate from Krishna Godavari basin.</title>
        <authorList>
            <person name="Honkalas V.S."/>
            <person name="Dabir A.P."/>
            <person name="Arora P."/>
            <person name="Dhakephalkar P.K."/>
        </authorList>
    </citation>
    <scope>NUCLEOTIDE SEQUENCE [LARGE SCALE GENOMIC DNA]</scope>
    <source>
        <strain evidence="2 3">113A</strain>
    </source>
</reference>
<dbReference type="PANTHER" id="PTHR43212">
    <property type="entry name" value="QUERCETIN 2,3-DIOXYGENASE"/>
    <property type="match status" value="1"/>
</dbReference>
<evidence type="ECO:0000313" key="2">
    <source>
        <dbReference type="EMBL" id="KEZ86443.1"/>
    </source>
</evidence>
<comment type="caution">
    <text evidence="2">The sequence shown here is derived from an EMBL/GenBank/DDBJ whole genome shotgun (WGS) entry which is preliminary data.</text>
</comment>
<keyword evidence="3" id="KW-1185">Reference proteome</keyword>